<evidence type="ECO:0000256" key="1">
    <source>
        <dbReference type="SAM" id="MobiDB-lite"/>
    </source>
</evidence>
<evidence type="ECO:0000313" key="3">
    <source>
        <dbReference type="Proteomes" id="UP001066276"/>
    </source>
</evidence>
<comment type="caution">
    <text evidence="2">The sequence shown here is derived from an EMBL/GenBank/DDBJ whole genome shotgun (WGS) entry which is preliminary data.</text>
</comment>
<organism evidence="2 3">
    <name type="scientific">Pleurodeles waltl</name>
    <name type="common">Iberian ribbed newt</name>
    <dbReference type="NCBI Taxonomy" id="8319"/>
    <lineage>
        <taxon>Eukaryota</taxon>
        <taxon>Metazoa</taxon>
        <taxon>Chordata</taxon>
        <taxon>Craniata</taxon>
        <taxon>Vertebrata</taxon>
        <taxon>Euteleostomi</taxon>
        <taxon>Amphibia</taxon>
        <taxon>Batrachia</taxon>
        <taxon>Caudata</taxon>
        <taxon>Salamandroidea</taxon>
        <taxon>Salamandridae</taxon>
        <taxon>Pleurodelinae</taxon>
        <taxon>Pleurodeles</taxon>
    </lineage>
</organism>
<accession>A0AAV7MRI5</accession>
<dbReference type="AlphaFoldDB" id="A0AAV7MRI5"/>
<protein>
    <submittedName>
        <fullName evidence="2">Uncharacterized protein</fullName>
    </submittedName>
</protein>
<reference evidence="2" key="1">
    <citation type="journal article" date="2022" name="bioRxiv">
        <title>Sequencing and chromosome-scale assembly of the giantPleurodeles waltlgenome.</title>
        <authorList>
            <person name="Brown T."/>
            <person name="Elewa A."/>
            <person name="Iarovenko S."/>
            <person name="Subramanian E."/>
            <person name="Araus A.J."/>
            <person name="Petzold A."/>
            <person name="Susuki M."/>
            <person name="Suzuki K.-i.T."/>
            <person name="Hayashi T."/>
            <person name="Toyoda A."/>
            <person name="Oliveira C."/>
            <person name="Osipova E."/>
            <person name="Leigh N.D."/>
            <person name="Simon A."/>
            <person name="Yun M.H."/>
        </authorList>
    </citation>
    <scope>NUCLEOTIDE SEQUENCE</scope>
    <source>
        <strain evidence="2">20211129_DDA</strain>
        <tissue evidence="2">Liver</tissue>
    </source>
</reference>
<evidence type="ECO:0000313" key="2">
    <source>
        <dbReference type="EMBL" id="KAJ1105699.1"/>
    </source>
</evidence>
<gene>
    <name evidence="2" type="ORF">NDU88_003104</name>
</gene>
<feature type="region of interest" description="Disordered" evidence="1">
    <location>
        <begin position="22"/>
        <end position="44"/>
    </location>
</feature>
<dbReference type="EMBL" id="JANPWB010000013">
    <property type="protein sequence ID" value="KAJ1105699.1"/>
    <property type="molecule type" value="Genomic_DNA"/>
</dbReference>
<proteinExistence type="predicted"/>
<name>A0AAV7MRI5_PLEWA</name>
<sequence>MYRFRVGRKQKRCQRIFKAKRETTEEPVKMPTEMCSDPEEEGSEPDCKELQTRKLCQAVSCYVGAALYLQHSTSAPCVWRPTADLTAGY</sequence>
<dbReference type="Proteomes" id="UP001066276">
    <property type="component" value="Chromosome 9"/>
</dbReference>
<keyword evidence="3" id="KW-1185">Reference proteome</keyword>